<proteinExistence type="predicted"/>
<comment type="caution">
    <text evidence="1">The sequence shown here is derived from an EMBL/GenBank/DDBJ whole genome shotgun (WGS) entry which is preliminary data.</text>
</comment>
<sequence>MEMGRLQLLVLDCGDVQVVRWWLGFAGFEIGGETVARQLHGNSKNCAQLNGLTDWRTRQLGKAAVSGGTVMAWWW</sequence>
<keyword evidence="2" id="KW-1185">Reference proteome</keyword>
<reference evidence="1 2" key="1">
    <citation type="journal article" date="2023" name="G3 (Bethesda)">
        <title>A chromosome-length genome assembly and annotation of blackberry (Rubus argutus, cv. 'Hillquist').</title>
        <authorList>
            <person name="Bruna T."/>
            <person name="Aryal R."/>
            <person name="Dudchenko O."/>
            <person name="Sargent D.J."/>
            <person name="Mead D."/>
            <person name="Buti M."/>
            <person name="Cavallini A."/>
            <person name="Hytonen T."/>
            <person name="Andres J."/>
            <person name="Pham M."/>
            <person name="Weisz D."/>
            <person name="Mascagni F."/>
            <person name="Usai G."/>
            <person name="Natali L."/>
            <person name="Bassil N."/>
            <person name="Fernandez G.E."/>
            <person name="Lomsadze A."/>
            <person name="Armour M."/>
            <person name="Olukolu B."/>
            <person name="Poorten T."/>
            <person name="Britton C."/>
            <person name="Davik J."/>
            <person name="Ashrafi H."/>
            <person name="Aiden E.L."/>
            <person name="Borodovsky M."/>
            <person name="Worthington M."/>
        </authorList>
    </citation>
    <scope>NUCLEOTIDE SEQUENCE [LARGE SCALE GENOMIC DNA]</scope>
    <source>
        <strain evidence="1">PI 553951</strain>
    </source>
</reference>
<dbReference type="Proteomes" id="UP001457282">
    <property type="component" value="Unassembled WGS sequence"/>
</dbReference>
<gene>
    <name evidence="1" type="ORF">M0R45_006486</name>
</gene>
<accession>A0AAW1YQZ6</accession>
<dbReference type="EMBL" id="JBEDUW010000001">
    <property type="protein sequence ID" value="KAK9951024.1"/>
    <property type="molecule type" value="Genomic_DNA"/>
</dbReference>
<dbReference type="AlphaFoldDB" id="A0AAW1YQZ6"/>
<protein>
    <submittedName>
        <fullName evidence="1">Uncharacterized protein</fullName>
    </submittedName>
</protein>
<evidence type="ECO:0000313" key="2">
    <source>
        <dbReference type="Proteomes" id="UP001457282"/>
    </source>
</evidence>
<evidence type="ECO:0000313" key="1">
    <source>
        <dbReference type="EMBL" id="KAK9951024.1"/>
    </source>
</evidence>
<name>A0AAW1YQZ6_RUBAR</name>
<organism evidence="1 2">
    <name type="scientific">Rubus argutus</name>
    <name type="common">Southern blackberry</name>
    <dbReference type="NCBI Taxonomy" id="59490"/>
    <lineage>
        <taxon>Eukaryota</taxon>
        <taxon>Viridiplantae</taxon>
        <taxon>Streptophyta</taxon>
        <taxon>Embryophyta</taxon>
        <taxon>Tracheophyta</taxon>
        <taxon>Spermatophyta</taxon>
        <taxon>Magnoliopsida</taxon>
        <taxon>eudicotyledons</taxon>
        <taxon>Gunneridae</taxon>
        <taxon>Pentapetalae</taxon>
        <taxon>rosids</taxon>
        <taxon>fabids</taxon>
        <taxon>Rosales</taxon>
        <taxon>Rosaceae</taxon>
        <taxon>Rosoideae</taxon>
        <taxon>Rosoideae incertae sedis</taxon>
        <taxon>Rubus</taxon>
    </lineage>
</organism>